<name>M5FTM8_DACPD</name>
<proteinExistence type="predicted"/>
<dbReference type="OMA" id="IWVELIS"/>
<dbReference type="OrthoDB" id="19657at2759"/>
<dbReference type="HOGENOM" id="CLU_041818_0_0_1"/>
<evidence type="ECO:0000313" key="1">
    <source>
        <dbReference type="EMBL" id="EJT98764.1"/>
    </source>
</evidence>
<reference evidence="1 2" key="1">
    <citation type="journal article" date="2012" name="Science">
        <title>The Paleozoic origin of enzymatic lignin decomposition reconstructed from 31 fungal genomes.</title>
        <authorList>
            <person name="Floudas D."/>
            <person name="Binder M."/>
            <person name="Riley R."/>
            <person name="Barry K."/>
            <person name="Blanchette R.A."/>
            <person name="Henrissat B."/>
            <person name="Martinez A.T."/>
            <person name="Otillar R."/>
            <person name="Spatafora J.W."/>
            <person name="Yadav J.S."/>
            <person name="Aerts A."/>
            <person name="Benoit I."/>
            <person name="Boyd A."/>
            <person name="Carlson A."/>
            <person name="Copeland A."/>
            <person name="Coutinho P.M."/>
            <person name="de Vries R.P."/>
            <person name="Ferreira P."/>
            <person name="Findley K."/>
            <person name="Foster B."/>
            <person name="Gaskell J."/>
            <person name="Glotzer D."/>
            <person name="Gorecki P."/>
            <person name="Heitman J."/>
            <person name="Hesse C."/>
            <person name="Hori C."/>
            <person name="Igarashi K."/>
            <person name="Jurgens J.A."/>
            <person name="Kallen N."/>
            <person name="Kersten P."/>
            <person name="Kohler A."/>
            <person name="Kuees U."/>
            <person name="Kumar T.K.A."/>
            <person name="Kuo A."/>
            <person name="LaButti K."/>
            <person name="Larrondo L.F."/>
            <person name="Lindquist E."/>
            <person name="Ling A."/>
            <person name="Lombard V."/>
            <person name="Lucas S."/>
            <person name="Lundell T."/>
            <person name="Martin R."/>
            <person name="McLaughlin D.J."/>
            <person name="Morgenstern I."/>
            <person name="Morin E."/>
            <person name="Murat C."/>
            <person name="Nagy L.G."/>
            <person name="Nolan M."/>
            <person name="Ohm R.A."/>
            <person name="Patyshakuliyeva A."/>
            <person name="Rokas A."/>
            <person name="Ruiz-Duenas F.J."/>
            <person name="Sabat G."/>
            <person name="Salamov A."/>
            <person name="Samejima M."/>
            <person name="Schmutz J."/>
            <person name="Slot J.C."/>
            <person name="St John F."/>
            <person name="Stenlid J."/>
            <person name="Sun H."/>
            <person name="Sun S."/>
            <person name="Syed K."/>
            <person name="Tsang A."/>
            <person name="Wiebenga A."/>
            <person name="Young D."/>
            <person name="Pisabarro A."/>
            <person name="Eastwood D.C."/>
            <person name="Martin F."/>
            <person name="Cullen D."/>
            <person name="Grigoriev I.V."/>
            <person name="Hibbett D.S."/>
        </authorList>
    </citation>
    <scope>NUCLEOTIDE SEQUENCE [LARGE SCALE GENOMIC DNA]</scope>
    <source>
        <strain evidence="1 2">DJM-731 SS1</strain>
    </source>
</reference>
<keyword evidence="2" id="KW-1185">Reference proteome</keyword>
<dbReference type="InterPro" id="IPR029058">
    <property type="entry name" value="AB_hydrolase_fold"/>
</dbReference>
<dbReference type="Gene3D" id="3.40.50.1820">
    <property type="entry name" value="alpha/beta hydrolase"/>
    <property type="match status" value="1"/>
</dbReference>
<evidence type="ECO:0000313" key="2">
    <source>
        <dbReference type="Proteomes" id="UP000030653"/>
    </source>
</evidence>
<gene>
    <name evidence="1" type="ORF">DACRYDRAFT_118547</name>
</gene>
<dbReference type="GeneID" id="63685664"/>
<organism evidence="1 2">
    <name type="scientific">Dacryopinax primogenitus (strain DJM 731)</name>
    <name type="common">Brown rot fungus</name>
    <dbReference type="NCBI Taxonomy" id="1858805"/>
    <lineage>
        <taxon>Eukaryota</taxon>
        <taxon>Fungi</taxon>
        <taxon>Dikarya</taxon>
        <taxon>Basidiomycota</taxon>
        <taxon>Agaricomycotina</taxon>
        <taxon>Dacrymycetes</taxon>
        <taxon>Dacrymycetales</taxon>
        <taxon>Dacrymycetaceae</taxon>
        <taxon>Dacryopinax</taxon>
    </lineage>
</organism>
<dbReference type="Proteomes" id="UP000030653">
    <property type="component" value="Unassembled WGS sequence"/>
</dbReference>
<accession>M5FTM8</accession>
<dbReference type="GO" id="GO:0016787">
    <property type="term" value="F:hydrolase activity"/>
    <property type="evidence" value="ECO:0007669"/>
    <property type="project" value="UniProtKB-KW"/>
</dbReference>
<dbReference type="RefSeq" id="XP_040625662.1">
    <property type="nucleotide sequence ID" value="XM_040770602.1"/>
</dbReference>
<protein>
    <submittedName>
        <fullName evidence="1">Alpha/beta-hydrolase</fullName>
    </submittedName>
</protein>
<dbReference type="EMBL" id="JH795872">
    <property type="protein sequence ID" value="EJT98764.1"/>
    <property type="molecule type" value="Genomic_DNA"/>
</dbReference>
<sequence length="413" mass="46620">MPYSHFPEDEASLWYEANFPVSGGIAQLHPGRQTILLLPYIGLDIASLVNQFQDPILSTTYNLLAVDFWSQGKTVNPTSERHDCWVDAASLLKVLARLQIQQIHVFAGGALSIGTALRLALLWPTGIQSLAVLSVHKPVEQWLVDTFKEIIITLGTAKSLEEIEDIINELFPYLFYDGLPDDELDFFAAYITRQYPPSRISRFNDMLYDFLTQWLSPLTSEHYSLIRQPVLIISPEDTMTSSREEAEDLKKLLINSVDPRLKIIDTPGTASYYTRCSYPKVNQLYTSFLRELSPRTCYSKNIPNMQAALRTLAKLTGNTNIQDRDPQKAFSFSCVSAEDVAEEHTTREQLDMLGQMAVNPVDPAAELPRKFSERHNQNFFGKHRTESNGEWLYAAIDVRVGQGEHVGSDSGLP</sequence>
<dbReference type="SUPFAM" id="SSF53474">
    <property type="entry name" value="alpha/beta-Hydrolases"/>
    <property type="match status" value="1"/>
</dbReference>
<dbReference type="AlphaFoldDB" id="M5FTM8"/>
<keyword evidence="1" id="KW-0378">Hydrolase</keyword>